<name>A0A919QXR1_9ACTN</name>
<evidence type="ECO:0000313" key="2">
    <source>
        <dbReference type="EMBL" id="GII75203.1"/>
    </source>
</evidence>
<accession>A0A919QXR1</accession>
<reference evidence="2" key="1">
    <citation type="submission" date="2021-01" db="EMBL/GenBank/DDBJ databases">
        <title>Whole genome shotgun sequence of Sphaerisporangium rufum NBRC 109079.</title>
        <authorList>
            <person name="Komaki H."/>
            <person name="Tamura T."/>
        </authorList>
    </citation>
    <scope>NUCLEOTIDE SEQUENCE</scope>
    <source>
        <strain evidence="2">NBRC 109079</strain>
    </source>
</reference>
<evidence type="ECO:0000256" key="1">
    <source>
        <dbReference type="SAM" id="MobiDB-lite"/>
    </source>
</evidence>
<dbReference type="Proteomes" id="UP000655287">
    <property type="component" value="Unassembled WGS sequence"/>
</dbReference>
<protein>
    <submittedName>
        <fullName evidence="2">Uncharacterized protein</fullName>
    </submittedName>
</protein>
<proteinExistence type="predicted"/>
<keyword evidence="3" id="KW-1185">Reference proteome</keyword>
<comment type="caution">
    <text evidence="2">The sequence shown here is derived from an EMBL/GenBank/DDBJ whole genome shotgun (WGS) entry which is preliminary data.</text>
</comment>
<sequence length="105" mass="10276">MRTGRPPGANPIGHAVTPGVPFGDTFLWQLPKAFAGGTGKGKEMVAPDAANAASDDRTLAVAAPAGAPRGRGAAGSSAGHDGAVTIAGPGGSAAVPHLEREDDLR</sequence>
<dbReference type="AlphaFoldDB" id="A0A919QXR1"/>
<evidence type="ECO:0000313" key="3">
    <source>
        <dbReference type="Proteomes" id="UP000655287"/>
    </source>
</evidence>
<dbReference type="EMBL" id="BOOU01000003">
    <property type="protein sequence ID" value="GII75203.1"/>
    <property type="molecule type" value="Genomic_DNA"/>
</dbReference>
<feature type="region of interest" description="Disordered" evidence="1">
    <location>
        <begin position="60"/>
        <end position="105"/>
    </location>
</feature>
<organism evidence="2 3">
    <name type="scientific">Sphaerisporangium rufum</name>
    <dbReference type="NCBI Taxonomy" id="1381558"/>
    <lineage>
        <taxon>Bacteria</taxon>
        <taxon>Bacillati</taxon>
        <taxon>Actinomycetota</taxon>
        <taxon>Actinomycetes</taxon>
        <taxon>Streptosporangiales</taxon>
        <taxon>Streptosporangiaceae</taxon>
        <taxon>Sphaerisporangium</taxon>
    </lineage>
</organism>
<feature type="compositionally biased region" description="Low complexity" evidence="1">
    <location>
        <begin position="60"/>
        <end position="84"/>
    </location>
</feature>
<gene>
    <name evidence="2" type="ORF">Sru01_01850</name>
</gene>